<reference evidence="7" key="1">
    <citation type="submission" date="2021-03" db="EMBL/GenBank/DDBJ databases">
        <title>Leucobacter chromiisoli sp. nov., isolated from chromium-containing soil of chemical plant.</title>
        <authorList>
            <person name="Xu Z."/>
        </authorList>
    </citation>
    <scope>NUCLEOTIDE SEQUENCE</scope>
    <source>
        <strain evidence="7">A2</strain>
    </source>
</reference>
<evidence type="ECO:0000256" key="6">
    <source>
        <dbReference type="SAM" id="Phobius"/>
    </source>
</evidence>
<evidence type="ECO:0000256" key="3">
    <source>
        <dbReference type="ARBA" id="ARBA00022989"/>
    </source>
</evidence>
<feature type="compositionally biased region" description="Pro residues" evidence="5">
    <location>
        <begin position="39"/>
        <end position="58"/>
    </location>
</feature>
<evidence type="ECO:0000256" key="2">
    <source>
        <dbReference type="ARBA" id="ARBA00022692"/>
    </source>
</evidence>
<proteinExistence type="predicted"/>
<comment type="subcellular location">
    <subcellularLocation>
        <location evidence="1">Membrane</location>
        <topology evidence="1">Multi-pass membrane protein</topology>
    </subcellularLocation>
</comment>
<feature type="compositionally biased region" description="Polar residues" evidence="5">
    <location>
        <begin position="1"/>
        <end position="15"/>
    </location>
</feature>
<feature type="transmembrane region" description="Helical" evidence="6">
    <location>
        <begin position="213"/>
        <end position="238"/>
    </location>
</feature>
<gene>
    <name evidence="7" type="ORF">J4H91_05670</name>
</gene>
<dbReference type="RefSeq" id="WP_208045296.1">
    <property type="nucleotide sequence ID" value="NZ_JAGDYL010000007.1"/>
</dbReference>
<keyword evidence="4 6" id="KW-0472">Membrane</keyword>
<accession>A0A939RYU1</accession>
<dbReference type="InterPro" id="IPR019109">
    <property type="entry name" value="MamF_MmsF"/>
</dbReference>
<feature type="compositionally biased region" description="Pro residues" evidence="5">
    <location>
        <begin position="70"/>
        <end position="81"/>
    </location>
</feature>
<feature type="transmembrane region" description="Helical" evidence="6">
    <location>
        <begin position="178"/>
        <end position="201"/>
    </location>
</feature>
<evidence type="ECO:0000313" key="8">
    <source>
        <dbReference type="Proteomes" id="UP000664398"/>
    </source>
</evidence>
<organism evidence="7 8">
    <name type="scientific">Leucobacter ruminantium</name>
    <dbReference type="NCBI Taxonomy" id="1289170"/>
    <lineage>
        <taxon>Bacteria</taxon>
        <taxon>Bacillati</taxon>
        <taxon>Actinomycetota</taxon>
        <taxon>Actinomycetes</taxon>
        <taxon>Micrococcales</taxon>
        <taxon>Microbacteriaceae</taxon>
        <taxon>Leucobacter</taxon>
    </lineage>
</organism>
<dbReference type="AlphaFoldDB" id="A0A939RYU1"/>
<comment type="caution">
    <text evidence="7">The sequence shown here is derived from an EMBL/GenBank/DDBJ whole genome shotgun (WGS) entry which is preliminary data.</text>
</comment>
<evidence type="ECO:0000256" key="4">
    <source>
        <dbReference type="ARBA" id="ARBA00023136"/>
    </source>
</evidence>
<keyword evidence="8" id="KW-1185">Reference proteome</keyword>
<feature type="transmembrane region" description="Helical" evidence="6">
    <location>
        <begin position="133"/>
        <end position="157"/>
    </location>
</feature>
<sequence>MTDQQPQSSDASSGAQDERNRPQAPGIAPQQASRYLPPGVVPPPAAQPPYAAPQPPYAPARSPHAGAQPPATPAYPQPAPVYAPYSADRPQYGRTPTTPAYPQYAVAQPQYAPYGSPVQPPYPGYRLPSGRKFWALGFLYFIPYLGWLVAPIVALTLNAGARRDPSPLVRENARWAANWSLTVLIAGVVAFITILGSAMAGAATDEAGGNGDVWFPVAMVGLLFLGIVWLAQLVICIIGTVQADRRVFDPVVVFSFFRRVD</sequence>
<evidence type="ECO:0000313" key="7">
    <source>
        <dbReference type="EMBL" id="MBO1804804.1"/>
    </source>
</evidence>
<protein>
    <submittedName>
        <fullName evidence="7">DUF4870 domain-containing protein</fullName>
    </submittedName>
</protein>
<evidence type="ECO:0000256" key="5">
    <source>
        <dbReference type="SAM" id="MobiDB-lite"/>
    </source>
</evidence>
<name>A0A939RYU1_9MICO</name>
<feature type="region of interest" description="Disordered" evidence="5">
    <location>
        <begin position="1"/>
        <end position="100"/>
    </location>
</feature>
<evidence type="ECO:0000256" key="1">
    <source>
        <dbReference type="ARBA" id="ARBA00004141"/>
    </source>
</evidence>
<dbReference type="Proteomes" id="UP000664398">
    <property type="component" value="Unassembled WGS sequence"/>
</dbReference>
<keyword evidence="3 6" id="KW-1133">Transmembrane helix</keyword>
<dbReference type="EMBL" id="JAGDYL010000007">
    <property type="protein sequence ID" value="MBO1804804.1"/>
    <property type="molecule type" value="Genomic_DNA"/>
</dbReference>
<dbReference type="Pfam" id="PF09685">
    <property type="entry name" value="MamF_MmsF"/>
    <property type="match status" value="1"/>
</dbReference>
<keyword evidence="2 6" id="KW-0812">Transmembrane</keyword>